<dbReference type="EMBL" id="JAINUG010000078">
    <property type="protein sequence ID" value="KAJ8400230.1"/>
    <property type="molecule type" value="Genomic_DNA"/>
</dbReference>
<reference evidence="1" key="1">
    <citation type="journal article" date="2023" name="Science">
        <title>Genome structures resolve the early diversification of teleost fishes.</title>
        <authorList>
            <person name="Parey E."/>
            <person name="Louis A."/>
            <person name="Montfort J."/>
            <person name="Bouchez O."/>
            <person name="Roques C."/>
            <person name="Iampietro C."/>
            <person name="Lluch J."/>
            <person name="Castinel A."/>
            <person name="Donnadieu C."/>
            <person name="Desvignes T."/>
            <person name="Floi Bucao C."/>
            <person name="Jouanno E."/>
            <person name="Wen M."/>
            <person name="Mejri S."/>
            <person name="Dirks R."/>
            <person name="Jansen H."/>
            <person name="Henkel C."/>
            <person name="Chen W.J."/>
            <person name="Zahm M."/>
            <person name="Cabau C."/>
            <person name="Klopp C."/>
            <person name="Thompson A.W."/>
            <person name="Robinson-Rechavi M."/>
            <person name="Braasch I."/>
            <person name="Lecointre G."/>
            <person name="Bobe J."/>
            <person name="Postlethwait J.H."/>
            <person name="Berthelot C."/>
            <person name="Roest Crollius H."/>
            <person name="Guiguen Y."/>
        </authorList>
    </citation>
    <scope>NUCLEOTIDE SEQUENCE</scope>
    <source>
        <strain evidence="1">NC1722</strain>
    </source>
</reference>
<dbReference type="Proteomes" id="UP001221898">
    <property type="component" value="Unassembled WGS sequence"/>
</dbReference>
<sequence>MVPSPADASECQDFNSLLGQEIHSLEGVSWKTYSMGARQGSGLGAPGEAMFMGHLPSMLGFMNRGPELWAGCVPKVGLMARGAGRSRSSVAVDKFARSDWRYGTPAPARHVLGAASPRDTVRARDTCISTLRRAPCHNNERSRTITVTVGDEDGGAPLCIAAGYAAVKQPLWPSESSVLQLASINMLRQSQGTSGASSRYSTVPVEDLAARQAACRYNVAVAGMRVGMSVRPSLPVADG</sequence>
<dbReference type="AlphaFoldDB" id="A0AAD7WKQ1"/>
<evidence type="ECO:0000313" key="1">
    <source>
        <dbReference type="EMBL" id="KAJ8400230.1"/>
    </source>
</evidence>
<evidence type="ECO:0000313" key="2">
    <source>
        <dbReference type="Proteomes" id="UP001221898"/>
    </source>
</evidence>
<accession>A0AAD7WKQ1</accession>
<comment type="caution">
    <text evidence="1">The sequence shown here is derived from an EMBL/GenBank/DDBJ whole genome shotgun (WGS) entry which is preliminary data.</text>
</comment>
<gene>
    <name evidence="1" type="ORF">AAFF_G00399240</name>
</gene>
<protein>
    <submittedName>
        <fullName evidence="1">Uncharacterized protein</fullName>
    </submittedName>
</protein>
<keyword evidence="2" id="KW-1185">Reference proteome</keyword>
<organism evidence="1 2">
    <name type="scientific">Aldrovandia affinis</name>
    <dbReference type="NCBI Taxonomy" id="143900"/>
    <lineage>
        <taxon>Eukaryota</taxon>
        <taxon>Metazoa</taxon>
        <taxon>Chordata</taxon>
        <taxon>Craniata</taxon>
        <taxon>Vertebrata</taxon>
        <taxon>Euteleostomi</taxon>
        <taxon>Actinopterygii</taxon>
        <taxon>Neopterygii</taxon>
        <taxon>Teleostei</taxon>
        <taxon>Notacanthiformes</taxon>
        <taxon>Halosauridae</taxon>
        <taxon>Aldrovandia</taxon>
    </lineage>
</organism>
<name>A0AAD7WKQ1_9TELE</name>
<proteinExistence type="predicted"/>